<proteinExistence type="predicted"/>
<feature type="transmembrane region" description="Helical" evidence="1">
    <location>
        <begin position="20"/>
        <end position="40"/>
    </location>
</feature>
<keyword evidence="1" id="KW-1133">Transmembrane helix</keyword>
<feature type="transmembrane region" description="Helical" evidence="1">
    <location>
        <begin position="95"/>
        <end position="116"/>
    </location>
</feature>
<protein>
    <submittedName>
        <fullName evidence="2">Uncharacterized protein</fullName>
    </submittedName>
</protein>
<evidence type="ECO:0000313" key="2">
    <source>
        <dbReference type="EMBL" id="GLX84147.1"/>
    </source>
</evidence>
<name>A0ABQ6H7N8_9GAMM</name>
<keyword evidence="1" id="KW-0472">Membrane</keyword>
<organism evidence="2 3">
    <name type="scientific">Thalassotalea loyana</name>
    <dbReference type="NCBI Taxonomy" id="280483"/>
    <lineage>
        <taxon>Bacteria</taxon>
        <taxon>Pseudomonadati</taxon>
        <taxon>Pseudomonadota</taxon>
        <taxon>Gammaproteobacteria</taxon>
        <taxon>Alteromonadales</taxon>
        <taxon>Colwelliaceae</taxon>
        <taxon>Thalassotalea</taxon>
    </lineage>
</organism>
<evidence type="ECO:0000256" key="1">
    <source>
        <dbReference type="SAM" id="Phobius"/>
    </source>
</evidence>
<sequence length="809" mass="93760">MEVLYIFFNQSKVVSDTLTILVGLVAIGIPLAIQVAVQSSEKYNNRVLTKRLTTGIVNPVTLISLSSLYVLSSLIFKSSLAENSTLTILTKSELIISITLQITFVLLVLGATWFYIRLYLKVLETPSKYLPNLLIPKTSLLARKVSKEQLRRYDKRDLANLEAGLEVLLEQFNSNSWDENYTDLLHTLHRHVINTYFGDYQEEYLSLDKAEIKVVLTYWRGLIRVVKVSRNVSDSPLSFRSQRLLADLCSEIVHHPQYNEITSKGAYSSSSGSLIDWYSDIYELARWQSHHDRQGIDLILECEWFSNVFKGLVRLHFKHSAAGTLDTFNLLYSIAQLVAHKHPEKLVKLYTNVSDAFIDDYEDNYIRRNYDKDISWLYDYWRDFNDIPLSLSSTDALYRKIDSLKNGSAFIEYGIWRESRPLTQEEIDSELEAVNFKKLFKKAFSNHYNYLSIKMGALMAYHERWNEMICCFEWEQPKGTQVHYVGRALFLRNEQEVIELFASKLHHITDMSLFIERESIQPYAIRFLLIQLAYCLNRKGNLSSLSVSNNYVEVSRLKELFSYLSVELRQISNTVEVVKNNATELKLYIEESIALVEEMRQKVIDNLDVSIERWKIFKNDLISGWNEASRSRALLMVIPTIYSKKVKRNEFKVKIENKPVFELSEYQTHYDVKTYGTSFNNYFVNKLFELLKESAQANVKTVIGNGRLLILASKETLNKLGFKKQQDSYEYIHSSYIECVGLEVISDNIIQVDLENVQLELTSNASYFDEYVPIFPSYIVEKGLVKADLSVFYELTFSSPDSISLLQLP</sequence>
<keyword evidence="3" id="KW-1185">Reference proteome</keyword>
<gene>
    <name evidence="2" type="ORF">tloyanaT_03990</name>
</gene>
<comment type="caution">
    <text evidence="2">The sequence shown here is derived from an EMBL/GenBank/DDBJ whole genome shotgun (WGS) entry which is preliminary data.</text>
</comment>
<accession>A0ABQ6H7N8</accession>
<dbReference type="EMBL" id="BSSV01000001">
    <property type="protein sequence ID" value="GLX84147.1"/>
    <property type="molecule type" value="Genomic_DNA"/>
</dbReference>
<feature type="transmembrane region" description="Helical" evidence="1">
    <location>
        <begin position="52"/>
        <end position="75"/>
    </location>
</feature>
<dbReference type="RefSeq" id="WP_284295690.1">
    <property type="nucleotide sequence ID" value="NZ_BSSV01000001.1"/>
</dbReference>
<dbReference type="Proteomes" id="UP001157134">
    <property type="component" value="Unassembled WGS sequence"/>
</dbReference>
<keyword evidence="1" id="KW-0812">Transmembrane</keyword>
<reference evidence="2 3" key="1">
    <citation type="submission" date="2023-03" db="EMBL/GenBank/DDBJ databases">
        <title>Thalassotalea loyana LMG 22536T draft genome sequence.</title>
        <authorList>
            <person name="Sawabe T."/>
        </authorList>
    </citation>
    <scope>NUCLEOTIDE SEQUENCE [LARGE SCALE GENOMIC DNA]</scope>
    <source>
        <strain evidence="2 3">LMG 22536</strain>
    </source>
</reference>
<evidence type="ECO:0000313" key="3">
    <source>
        <dbReference type="Proteomes" id="UP001157134"/>
    </source>
</evidence>